<comment type="caution">
    <text evidence="2">The sequence shown here is derived from an EMBL/GenBank/DDBJ whole genome shotgun (WGS) entry which is preliminary data.</text>
</comment>
<name>A0A8S1ELY6_9PELO</name>
<feature type="region of interest" description="Disordered" evidence="1">
    <location>
        <begin position="1"/>
        <end position="20"/>
    </location>
</feature>
<dbReference type="Proteomes" id="UP000494206">
    <property type="component" value="Unassembled WGS sequence"/>
</dbReference>
<evidence type="ECO:0008006" key="4">
    <source>
        <dbReference type="Google" id="ProtNLM"/>
    </source>
</evidence>
<dbReference type="Gene3D" id="1.10.150.50">
    <property type="entry name" value="Transcription Factor, Ets-1"/>
    <property type="match status" value="1"/>
</dbReference>
<protein>
    <recommendedName>
        <fullName evidence="4">SAM domain-containing protein</fullName>
    </recommendedName>
</protein>
<dbReference type="InterPro" id="IPR013761">
    <property type="entry name" value="SAM/pointed_sf"/>
</dbReference>
<keyword evidence="3" id="KW-1185">Reference proteome</keyword>
<accession>A0A8S1ELY6</accession>
<dbReference type="EMBL" id="CADEPM010000002">
    <property type="protein sequence ID" value="CAB3400361.1"/>
    <property type="molecule type" value="Genomic_DNA"/>
</dbReference>
<organism evidence="2 3">
    <name type="scientific">Caenorhabditis bovis</name>
    <dbReference type="NCBI Taxonomy" id="2654633"/>
    <lineage>
        <taxon>Eukaryota</taxon>
        <taxon>Metazoa</taxon>
        <taxon>Ecdysozoa</taxon>
        <taxon>Nematoda</taxon>
        <taxon>Chromadorea</taxon>
        <taxon>Rhabditida</taxon>
        <taxon>Rhabditina</taxon>
        <taxon>Rhabditomorpha</taxon>
        <taxon>Rhabditoidea</taxon>
        <taxon>Rhabditidae</taxon>
        <taxon>Peloderinae</taxon>
        <taxon>Caenorhabditis</taxon>
    </lineage>
</organism>
<dbReference type="SUPFAM" id="SSF47769">
    <property type="entry name" value="SAM/Pointed domain"/>
    <property type="match status" value="1"/>
</dbReference>
<evidence type="ECO:0000256" key="1">
    <source>
        <dbReference type="SAM" id="MobiDB-lite"/>
    </source>
</evidence>
<sequence>MDSVPYDESSELENDENQRPPFHGNRYFMMLAENACIEGGFTLRTMPGIFPIKPISRWTKDETRDWLCALFRKATTVRIRCARANIDGRLLMGSDISELVYTLNLRVGHKILLHHALTTMKAYDSYVADGCRTCMARLH</sequence>
<dbReference type="AlphaFoldDB" id="A0A8S1ELY6"/>
<proteinExistence type="predicted"/>
<evidence type="ECO:0000313" key="2">
    <source>
        <dbReference type="EMBL" id="CAB3400361.1"/>
    </source>
</evidence>
<evidence type="ECO:0000313" key="3">
    <source>
        <dbReference type="Proteomes" id="UP000494206"/>
    </source>
</evidence>
<reference evidence="2 3" key="1">
    <citation type="submission" date="2020-04" db="EMBL/GenBank/DDBJ databases">
        <authorList>
            <person name="Laetsch R D."/>
            <person name="Stevens L."/>
            <person name="Kumar S."/>
            <person name="Blaxter L. M."/>
        </authorList>
    </citation>
    <scope>NUCLEOTIDE SEQUENCE [LARGE SCALE GENOMIC DNA]</scope>
</reference>
<gene>
    <name evidence="2" type="ORF">CBOVIS_LOCUS3321</name>
</gene>